<organism evidence="1">
    <name type="scientific">Salmonella phage vB_SEnST11_KE25</name>
    <dbReference type="NCBI Taxonomy" id="3161176"/>
    <lineage>
        <taxon>Viruses</taxon>
        <taxon>Duplodnaviria</taxon>
        <taxon>Heunggongvirae</taxon>
        <taxon>Uroviricota</taxon>
        <taxon>Caudoviricetes</taxon>
        <taxon>Rosemountvirus</taxon>
    </lineage>
</organism>
<evidence type="ECO:0008006" key="2">
    <source>
        <dbReference type="Google" id="ProtNLM"/>
    </source>
</evidence>
<reference evidence="1" key="1">
    <citation type="submission" date="2024-05" db="EMBL/GenBank/DDBJ databases">
        <authorList>
            <person name="Mugo M.M."/>
            <person name="Musyoki A.M."/>
            <person name="Makumi A.M."/>
            <person name="Mutai I."/>
            <person name="Drechsel O."/>
            <person name="Kering K.K."/>
            <person name="Muturi P."/>
            <person name="Mbae C.K."/>
            <person name="Kariuki S.M."/>
        </authorList>
    </citation>
    <scope>NUCLEOTIDE SEQUENCE</scope>
</reference>
<dbReference type="EMBL" id="PP856724">
    <property type="protein sequence ID" value="XCH40834.1"/>
    <property type="molecule type" value="Genomic_DNA"/>
</dbReference>
<protein>
    <recommendedName>
        <fullName evidence="2">Phage protein</fullName>
    </recommendedName>
</protein>
<name>A0AAU8GFR0_9CAUD</name>
<gene>
    <name evidence="1" type="ORF">TCZZUYSU_CDS0063</name>
</gene>
<sequence length="76" mass="9040">MYTFNQFKQTRKLKIVKDKDTWCYGAHHTWQITEEYPKDIAGSVFIICGEEFATLDEAEHALYNMYCDEEMLTEGY</sequence>
<accession>A0AAU8GFR0</accession>
<evidence type="ECO:0000313" key="1">
    <source>
        <dbReference type="EMBL" id="XCH40834.1"/>
    </source>
</evidence>
<proteinExistence type="predicted"/>